<evidence type="ECO:0000313" key="1">
    <source>
        <dbReference type="EMBL" id="TDL95524.1"/>
    </source>
</evidence>
<protein>
    <submittedName>
        <fullName evidence="1">Uncharacterized protein</fullName>
    </submittedName>
</protein>
<keyword evidence="2" id="KW-1185">Reference proteome</keyword>
<dbReference type="RefSeq" id="WP_133418372.1">
    <property type="nucleotide sequence ID" value="NZ_SCWD01000006.1"/>
</dbReference>
<name>A0A9Q8CJ39_9STAP</name>
<gene>
    <name evidence="1" type="ORF">ERX40_10095</name>
</gene>
<dbReference type="OrthoDB" id="9804380at2"/>
<dbReference type="EMBL" id="SCWD01000006">
    <property type="protein sequence ID" value="TDL95524.1"/>
    <property type="molecule type" value="Genomic_DNA"/>
</dbReference>
<sequence length="652" mass="74590">MNFSKRRENIRFSLKKNPDKKSKRKNQNYLAPVAGYEYTPSIIKSGNRYGTVVSVVNKFGMNRANQYGWFVDIIPQASIPSVKTYLFMSSKPLTKKEQTSIFNKKLNDTIKTLDNTNASKAETEGEEELRALHVKDLAEYSRKDTKQELAIDFQILMLLVSDNPDDVVEQLRILKKNYADDMNGIDLMSVAGDQKSLFKRLIAMPRKSVYDYSTMSSEFAGFDHSVRKGLDDEKGVSIGEITLSLSSGNALMDLNGSFSKRILVSASSDSYIYSYDKKLAAASMWGQKIANHAMAYNHRTFHIVLNDFKYYGDNHPTLGNSPFSCEPVMNTALKHIDLSRGGLNPLEMFGDPRNATEIYNSNKRKIAQMFYYATERYLDKNTTLELQEILNDFYYGSNLWHPKVDEYPELARVLDVKNHESVPTSGDFISWLKQNLTVTREHGTEQEVNNAKALHLALQNALDSYPNLFNTPTTLSKANNPNILQYYYEFSGLRGDPSILEAQFLNAFDFITHLALEGDIIMIHGVDNLTTETLDIVRTRINRLMDSGIRMAYLFDRIATGNPIKISKDENIYYSDMFNTKDILFENFESQFDYTILGTMNKDDFIKYEKLIKQKLPKDLQDIITATNQPLQYQIRRPSDLTSNYILGDFII</sequence>
<reference evidence="1 2" key="1">
    <citation type="submission" date="2019-01" db="EMBL/GenBank/DDBJ databases">
        <title>Draft genome sequences of the type strains of six Macrococcus species.</title>
        <authorList>
            <person name="Mazhar S."/>
            <person name="Altermann E."/>
            <person name="Hill C."/>
            <person name="Mcauliffe O."/>
        </authorList>
    </citation>
    <scope>NUCLEOTIDE SEQUENCE [LARGE SCALE GENOMIC DNA]</scope>
    <source>
        <strain evidence="1 2">ATCC 51828</strain>
    </source>
</reference>
<dbReference type="AlphaFoldDB" id="A0A9Q8CJ39"/>
<comment type="caution">
    <text evidence="1">The sequence shown here is derived from an EMBL/GenBank/DDBJ whole genome shotgun (WGS) entry which is preliminary data.</text>
</comment>
<dbReference type="Proteomes" id="UP000295280">
    <property type="component" value="Unassembled WGS sequence"/>
</dbReference>
<evidence type="ECO:0000313" key="2">
    <source>
        <dbReference type="Proteomes" id="UP000295280"/>
    </source>
</evidence>
<accession>A0A9Q8CJ39</accession>
<organism evidence="1 2">
    <name type="scientific">Macrococcus carouselicus</name>
    <dbReference type="NCBI Taxonomy" id="69969"/>
    <lineage>
        <taxon>Bacteria</taxon>
        <taxon>Bacillati</taxon>
        <taxon>Bacillota</taxon>
        <taxon>Bacilli</taxon>
        <taxon>Bacillales</taxon>
        <taxon>Staphylococcaceae</taxon>
        <taxon>Macrococcus</taxon>
    </lineage>
</organism>
<proteinExistence type="predicted"/>